<feature type="compositionally biased region" description="Polar residues" evidence="1">
    <location>
        <begin position="104"/>
        <end position="117"/>
    </location>
</feature>
<protein>
    <submittedName>
        <fullName evidence="2">Uncharacterized protein</fullName>
    </submittedName>
</protein>
<sequence>MQKDQDRSIPMKGAKAGTVVDLGTVDENEEVVDHKAPVQECKEKLECSHSPRILHRKSIRHHVAACKSLTIWKLQSRRTPILLLTTRLNCHHSLLQHEADVSPFKQQQPRTPLQPSGLNLCWDPEPP</sequence>
<keyword evidence="3" id="KW-1185">Reference proteome</keyword>
<comment type="caution">
    <text evidence="2">The sequence shown here is derived from an EMBL/GenBank/DDBJ whole genome shotgun (WGS) entry which is preliminary data.</text>
</comment>
<evidence type="ECO:0000313" key="2">
    <source>
        <dbReference type="EMBL" id="KAJ6264957.1"/>
    </source>
</evidence>
<evidence type="ECO:0000313" key="3">
    <source>
        <dbReference type="Proteomes" id="UP001221413"/>
    </source>
</evidence>
<dbReference type="Proteomes" id="UP001221413">
    <property type="component" value="Unassembled WGS sequence"/>
</dbReference>
<proteinExistence type="predicted"/>
<dbReference type="AlphaFoldDB" id="A0AAD6J8K0"/>
<reference evidence="2" key="1">
    <citation type="submission" date="2023-01" db="EMBL/GenBank/DDBJ databases">
        <title>The chitinases involved in constricting ring structure development in the nematode-trapping fungus Drechslerella dactyloides.</title>
        <authorList>
            <person name="Wang R."/>
            <person name="Zhang L."/>
            <person name="Tang P."/>
            <person name="Li S."/>
            <person name="Liang L."/>
        </authorList>
    </citation>
    <scope>NUCLEOTIDE SEQUENCE</scope>
    <source>
        <strain evidence="2">YMF1.00031</strain>
    </source>
</reference>
<evidence type="ECO:0000256" key="1">
    <source>
        <dbReference type="SAM" id="MobiDB-lite"/>
    </source>
</evidence>
<gene>
    <name evidence="2" type="ORF">Dda_1111</name>
</gene>
<accession>A0AAD6J8K0</accession>
<organism evidence="2 3">
    <name type="scientific">Drechslerella dactyloides</name>
    <name type="common">Nematode-trapping fungus</name>
    <name type="synonym">Arthrobotrys dactyloides</name>
    <dbReference type="NCBI Taxonomy" id="74499"/>
    <lineage>
        <taxon>Eukaryota</taxon>
        <taxon>Fungi</taxon>
        <taxon>Dikarya</taxon>
        <taxon>Ascomycota</taxon>
        <taxon>Pezizomycotina</taxon>
        <taxon>Orbiliomycetes</taxon>
        <taxon>Orbiliales</taxon>
        <taxon>Orbiliaceae</taxon>
        <taxon>Drechslerella</taxon>
    </lineage>
</organism>
<feature type="region of interest" description="Disordered" evidence="1">
    <location>
        <begin position="101"/>
        <end position="127"/>
    </location>
</feature>
<dbReference type="EMBL" id="JAQGDS010000001">
    <property type="protein sequence ID" value="KAJ6264957.1"/>
    <property type="molecule type" value="Genomic_DNA"/>
</dbReference>
<name>A0AAD6J8K0_DREDA</name>